<dbReference type="PATRIC" id="fig|1227485.3.peg.87"/>
<protein>
    <recommendedName>
        <fullName evidence="3">Small CPxCG-related zinc finger protein</fullName>
    </recommendedName>
</protein>
<accession>M0E255</accession>
<dbReference type="RefSeq" id="WP_006627805.1">
    <property type="nucleotide sequence ID" value="NZ_AOJD01000003.1"/>
</dbReference>
<dbReference type="Proteomes" id="UP000011523">
    <property type="component" value="Unassembled WGS sequence"/>
</dbReference>
<dbReference type="EMBL" id="AOJD01000003">
    <property type="protein sequence ID" value="ELZ41871.1"/>
    <property type="molecule type" value="Genomic_DNA"/>
</dbReference>
<evidence type="ECO:0000313" key="1">
    <source>
        <dbReference type="EMBL" id="ELZ41871.1"/>
    </source>
</evidence>
<name>M0E255_9EURY</name>
<proteinExistence type="predicted"/>
<evidence type="ECO:0000313" key="2">
    <source>
        <dbReference type="Proteomes" id="UP000011523"/>
    </source>
</evidence>
<organism evidence="1 2">
    <name type="scientific">Halorubrum tebenquichense DSM 14210</name>
    <dbReference type="NCBI Taxonomy" id="1227485"/>
    <lineage>
        <taxon>Archaea</taxon>
        <taxon>Methanobacteriati</taxon>
        <taxon>Methanobacteriota</taxon>
        <taxon>Stenosarchaea group</taxon>
        <taxon>Halobacteria</taxon>
        <taxon>Halobacteriales</taxon>
        <taxon>Haloferacaceae</taxon>
        <taxon>Halorubrum</taxon>
    </lineage>
</organism>
<dbReference type="AlphaFoldDB" id="M0E255"/>
<sequence>MTAITPAHVKLRCGSCKGETEVEGVQAGSETQIDYCPLCGAGNVEIQRL</sequence>
<evidence type="ECO:0008006" key="3">
    <source>
        <dbReference type="Google" id="ProtNLM"/>
    </source>
</evidence>
<keyword evidence="2" id="KW-1185">Reference proteome</keyword>
<comment type="caution">
    <text evidence="1">The sequence shown here is derived from an EMBL/GenBank/DDBJ whole genome shotgun (WGS) entry which is preliminary data.</text>
</comment>
<reference evidence="1 2" key="1">
    <citation type="journal article" date="2014" name="PLoS Genet.">
        <title>Phylogenetically driven sequencing of extremely halophilic archaea reveals strategies for static and dynamic osmo-response.</title>
        <authorList>
            <person name="Becker E.A."/>
            <person name="Seitzer P.M."/>
            <person name="Tritt A."/>
            <person name="Larsen D."/>
            <person name="Krusor M."/>
            <person name="Yao A.I."/>
            <person name="Wu D."/>
            <person name="Madern D."/>
            <person name="Eisen J.A."/>
            <person name="Darling A.E."/>
            <person name="Facciotti M.T."/>
        </authorList>
    </citation>
    <scope>NUCLEOTIDE SEQUENCE [LARGE SCALE GENOMIC DNA]</scope>
    <source>
        <strain evidence="1 2">DSM 14210</strain>
    </source>
</reference>
<gene>
    <name evidence="1" type="ORF">C472_00469</name>
</gene>